<dbReference type="PANTHER" id="PTHR34598">
    <property type="entry name" value="BLL6449 PROTEIN"/>
    <property type="match status" value="1"/>
</dbReference>
<dbReference type="Proteomes" id="UP000053617">
    <property type="component" value="Unassembled WGS sequence"/>
</dbReference>
<organism evidence="2 3">
    <name type="scientific">Rhinocladiella mackenziei CBS 650.93</name>
    <dbReference type="NCBI Taxonomy" id="1442369"/>
    <lineage>
        <taxon>Eukaryota</taxon>
        <taxon>Fungi</taxon>
        <taxon>Dikarya</taxon>
        <taxon>Ascomycota</taxon>
        <taxon>Pezizomycotina</taxon>
        <taxon>Eurotiomycetes</taxon>
        <taxon>Chaetothyriomycetidae</taxon>
        <taxon>Chaetothyriales</taxon>
        <taxon>Herpotrichiellaceae</taxon>
        <taxon>Rhinocladiella</taxon>
    </lineage>
</organism>
<accession>A0A0D2FGR6</accession>
<evidence type="ECO:0000256" key="1">
    <source>
        <dbReference type="ARBA" id="ARBA00023604"/>
    </source>
</evidence>
<protein>
    <recommendedName>
        <fullName evidence="4">Methyltransferase</fullName>
    </recommendedName>
</protein>
<dbReference type="NCBIfam" id="NF041278">
    <property type="entry name" value="CmcJ_NvfI_EfuI"/>
    <property type="match status" value="1"/>
</dbReference>
<evidence type="ECO:0000313" key="3">
    <source>
        <dbReference type="Proteomes" id="UP000053617"/>
    </source>
</evidence>
<dbReference type="AlphaFoldDB" id="A0A0D2FGR6"/>
<dbReference type="GO" id="GO:0016491">
    <property type="term" value="F:oxidoreductase activity"/>
    <property type="evidence" value="ECO:0007669"/>
    <property type="project" value="InterPro"/>
</dbReference>
<dbReference type="VEuPathDB" id="FungiDB:Z518_08932"/>
<comment type="similarity">
    <text evidence="1">Belongs to the asaB hydroxylase/desaturase family.</text>
</comment>
<dbReference type="PANTHER" id="PTHR34598:SF3">
    <property type="entry name" value="OXIDOREDUCTASE AN1597"/>
    <property type="match status" value="1"/>
</dbReference>
<evidence type="ECO:0000313" key="2">
    <source>
        <dbReference type="EMBL" id="KIX01207.1"/>
    </source>
</evidence>
<proteinExistence type="inferred from homology"/>
<keyword evidence="3" id="KW-1185">Reference proteome</keyword>
<dbReference type="HOGENOM" id="CLU_042688_2_0_1"/>
<reference evidence="2 3" key="1">
    <citation type="submission" date="2015-01" db="EMBL/GenBank/DDBJ databases">
        <title>The Genome Sequence of Rhinocladiella mackenzie CBS 650.93.</title>
        <authorList>
            <consortium name="The Broad Institute Genomics Platform"/>
            <person name="Cuomo C."/>
            <person name="de Hoog S."/>
            <person name="Gorbushina A."/>
            <person name="Stielow B."/>
            <person name="Teixiera M."/>
            <person name="Abouelleil A."/>
            <person name="Chapman S.B."/>
            <person name="Priest M."/>
            <person name="Young S.K."/>
            <person name="Wortman J."/>
            <person name="Nusbaum C."/>
            <person name="Birren B."/>
        </authorList>
    </citation>
    <scope>NUCLEOTIDE SEQUENCE [LARGE SCALE GENOMIC DNA]</scope>
    <source>
        <strain evidence="2 3">CBS 650.93</strain>
    </source>
</reference>
<dbReference type="EMBL" id="KN847481">
    <property type="protein sequence ID" value="KIX01207.1"/>
    <property type="molecule type" value="Genomic_DNA"/>
</dbReference>
<sequence>MGSISQSTRAELHFLDPAVHATPEAEKLYFVSGRPTPGKPQTNQVFIPRTVEIHNARFDRDSFNLKEHSFEWAYVPINNHDLSTATGREEYLRYTEDFLKKHLGASRVHAYDHVLREQRDPGMPRTDGFEKSKRTVLTTHCDISQTCAQNRVKEYFPDPEEENLYQGRWQIVNVWRPLVDVVESHPLAVCDAKTVCREDLTPSDMIYPTHTTEIYHLFHNPGQKWYYLDAQTKDEVLLLKNFDSDLSTACAHTAFVDPATPPTAKGRKSVEVRCWVFYAD</sequence>
<gene>
    <name evidence="2" type="ORF">Z518_08932</name>
</gene>
<dbReference type="InterPro" id="IPR044053">
    <property type="entry name" value="AsaB-like"/>
</dbReference>
<dbReference type="RefSeq" id="XP_013268343.1">
    <property type="nucleotide sequence ID" value="XM_013412889.1"/>
</dbReference>
<evidence type="ECO:0008006" key="4">
    <source>
        <dbReference type="Google" id="ProtNLM"/>
    </source>
</evidence>
<name>A0A0D2FGR6_9EURO</name>
<dbReference type="OrthoDB" id="412788at2759"/>
<dbReference type="GeneID" id="25297003"/>